<dbReference type="PANTHER" id="PTHR21355">
    <property type="entry name" value="G-PROTEIN COUPLED RECEPTOR-ASSOCIATED PROTEIN LMBRD2"/>
    <property type="match status" value="1"/>
</dbReference>
<comment type="subcellular location">
    <subcellularLocation>
        <location evidence="1">Membrane</location>
        <topology evidence="1">Multi-pass membrane protein</topology>
    </subcellularLocation>
</comment>
<feature type="transmembrane region" description="Helical" evidence="6">
    <location>
        <begin position="149"/>
        <end position="171"/>
    </location>
</feature>
<proteinExistence type="inferred from homology"/>
<feature type="transmembrane region" description="Helical" evidence="6">
    <location>
        <begin position="431"/>
        <end position="452"/>
    </location>
</feature>
<evidence type="ECO:0000256" key="1">
    <source>
        <dbReference type="ARBA" id="ARBA00004141"/>
    </source>
</evidence>
<comment type="similarity">
    <text evidence="2">Belongs to the LIMR family.</text>
</comment>
<dbReference type="PANTHER" id="PTHR21355:SF0">
    <property type="entry name" value="G-PROTEIN COUPLED RECEPTOR-ASSOCIATED PROTEIN LMBRD2"/>
    <property type="match status" value="1"/>
</dbReference>
<reference evidence="7 8" key="1">
    <citation type="submission" date="2016-11" db="EMBL/GenBank/DDBJ databases">
        <title>The macronuclear genome of Stentor coeruleus: a giant cell with tiny introns.</title>
        <authorList>
            <person name="Slabodnick M."/>
            <person name="Ruby J.G."/>
            <person name="Reiff S.B."/>
            <person name="Swart E.C."/>
            <person name="Gosai S."/>
            <person name="Prabakaran S."/>
            <person name="Witkowska E."/>
            <person name="Larue G.E."/>
            <person name="Fisher S."/>
            <person name="Freeman R.M."/>
            <person name="Gunawardena J."/>
            <person name="Chu W."/>
            <person name="Stover N.A."/>
            <person name="Gregory B.D."/>
            <person name="Nowacki M."/>
            <person name="Derisi J."/>
            <person name="Roy S.W."/>
            <person name="Marshall W.F."/>
            <person name="Sood P."/>
        </authorList>
    </citation>
    <scope>NUCLEOTIDE SEQUENCE [LARGE SCALE GENOMIC DNA]</scope>
    <source>
        <strain evidence="7">WM001</strain>
    </source>
</reference>
<accession>A0A1R2CH57</accession>
<evidence type="ECO:0000256" key="6">
    <source>
        <dbReference type="SAM" id="Phobius"/>
    </source>
</evidence>
<dbReference type="Pfam" id="PF04791">
    <property type="entry name" value="LMBR1"/>
    <property type="match status" value="1"/>
</dbReference>
<dbReference type="OrthoDB" id="203099at2759"/>
<evidence type="ECO:0000313" key="7">
    <source>
        <dbReference type="EMBL" id="OMJ88290.1"/>
    </source>
</evidence>
<keyword evidence="4 6" id="KW-1133">Transmembrane helix</keyword>
<feature type="transmembrane region" description="Helical" evidence="6">
    <location>
        <begin position="31"/>
        <end position="51"/>
    </location>
</feature>
<gene>
    <name evidence="7" type="ORF">SteCoe_9788</name>
</gene>
<dbReference type="AlphaFoldDB" id="A0A1R2CH57"/>
<dbReference type="EMBL" id="MPUH01000154">
    <property type="protein sequence ID" value="OMJ88290.1"/>
    <property type="molecule type" value="Genomic_DNA"/>
</dbReference>
<dbReference type="GO" id="GO:0016020">
    <property type="term" value="C:membrane"/>
    <property type="evidence" value="ECO:0007669"/>
    <property type="project" value="UniProtKB-SubCell"/>
</dbReference>
<dbReference type="InterPro" id="IPR006876">
    <property type="entry name" value="LMBR1-like_membr_prot"/>
</dbReference>
<feature type="transmembrane region" description="Helical" evidence="6">
    <location>
        <begin position="71"/>
        <end position="92"/>
    </location>
</feature>
<evidence type="ECO:0000256" key="3">
    <source>
        <dbReference type="ARBA" id="ARBA00022692"/>
    </source>
</evidence>
<evidence type="ECO:0000256" key="4">
    <source>
        <dbReference type="ARBA" id="ARBA00022989"/>
    </source>
</evidence>
<evidence type="ECO:0000313" key="8">
    <source>
        <dbReference type="Proteomes" id="UP000187209"/>
    </source>
</evidence>
<feature type="transmembrane region" description="Helical" evidence="6">
    <location>
        <begin position="389"/>
        <end position="410"/>
    </location>
</feature>
<name>A0A1R2CH57_9CILI</name>
<feature type="transmembrane region" description="Helical" evidence="6">
    <location>
        <begin position="345"/>
        <end position="369"/>
    </location>
</feature>
<feature type="transmembrane region" description="Helical" evidence="6">
    <location>
        <begin position="472"/>
        <end position="494"/>
    </location>
</feature>
<keyword evidence="3 6" id="KW-0812">Transmembrane</keyword>
<comment type="caution">
    <text evidence="7">The sequence shown here is derived from an EMBL/GenBank/DDBJ whole genome shotgun (WGS) entry which is preliminary data.</text>
</comment>
<dbReference type="InterPro" id="IPR051584">
    <property type="entry name" value="GPCR-associated_LMBR1"/>
</dbReference>
<feature type="transmembrane region" description="Helical" evidence="6">
    <location>
        <begin position="6"/>
        <end position="24"/>
    </location>
</feature>
<sequence>MISWLTLATMAVVFVFTAWIIRHYASKSTAIYVYIFVFLGYFLAFVLVVLLPYDIYLSIDNSLTNIKDLRFILSIIWRVIYWIVFVLCWIVLPVIQEYEMAGDFNCSSRLKSAFYRHIRGFILTGAIGIACLSWLFYKGELTIASTPVFLVVLSNCWGLLLIIVLLGYGIIEIPRKFWKAGNNSTRLCDLYIKATIMSEDMVETKFALDEIVKLINAASFLLPKNSDLQDNMNYILSLIPGDMLEHQRAMQTQLSRDAATQLGELTLNKLVKLHKDLKDILSEYQRSKYRWDAMVDEAIDLEDIITASDSPFRRIVFSFKDCKTGCLARMREVVEWYWLTKAKPLLYRTLALGFMVMSILILLGETTLFLEFPVGVFPLMFRESYGDVITQFLCMIPLCYIIFCTYFGLFNLKLSGWYGLYPNNHTDSSNLVWSAFFLARLSAPLCYNFFLFVKVRNTVYSQVMDIIDLVPLVGTSFATFFPLLLVLFAGLNLFHVYGRFMSALGMSQLSFSDKYRADKIGDGKLMVQRARTEKEKKFVANDRRSNVEMGRIAGTQEARDSNFKRALV</sequence>
<evidence type="ECO:0000256" key="5">
    <source>
        <dbReference type="ARBA" id="ARBA00023136"/>
    </source>
</evidence>
<dbReference type="Proteomes" id="UP000187209">
    <property type="component" value="Unassembled WGS sequence"/>
</dbReference>
<keyword evidence="5 6" id="KW-0472">Membrane</keyword>
<feature type="transmembrane region" description="Helical" evidence="6">
    <location>
        <begin position="118"/>
        <end position="137"/>
    </location>
</feature>
<keyword evidence="8" id="KW-1185">Reference proteome</keyword>
<evidence type="ECO:0000256" key="2">
    <source>
        <dbReference type="ARBA" id="ARBA00010487"/>
    </source>
</evidence>
<organism evidence="7 8">
    <name type="scientific">Stentor coeruleus</name>
    <dbReference type="NCBI Taxonomy" id="5963"/>
    <lineage>
        <taxon>Eukaryota</taxon>
        <taxon>Sar</taxon>
        <taxon>Alveolata</taxon>
        <taxon>Ciliophora</taxon>
        <taxon>Postciliodesmatophora</taxon>
        <taxon>Heterotrichea</taxon>
        <taxon>Heterotrichida</taxon>
        <taxon>Stentoridae</taxon>
        <taxon>Stentor</taxon>
    </lineage>
</organism>
<evidence type="ECO:0008006" key="9">
    <source>
        <dbReference type="Google" id="ProtNLM"/>
    </source>
</evidence>
<protein>
    <recommendedName>
        <fullName evidence="9">LMBR1-like membrane protein</fullName>
    </recommendedName>
</protein>